<dbReference type="CDD" id="cd06170">
    <property type="entry name" value="LuxR_C_like"/>
    <property type="match status" value="1"/>
</dbReference>
<dbReference type="Pfam" id="PF00196">
    <property type="entry name" value="GerE"/>
    <property type="match status" value="1"/>
</dbReference>
<feature type="domain" description="HTH luxR-type" evidence="4">
    <location>
        <begin position="115"/>
        <end position="180"/>
    </location>
</feature>
<gene>
    <name evidence="5" type="ORF">O1R50_19850</name>
</gene>
<evidence type="ECO:0000256" key="1">
    <source>
        <dbReference type="ARBA" id="ARBA00023015"/>
    </source>
</evidence>
<sequence>MSLAESVTAADCVPLFVELSRRQVDAVLVDVALAAPDPAKFANGVLSRFPRTGVLLSGAADPRIAATVAAAGVLGVIRALPGNTDDLLVAFAQAILLARTRLTDTSGSVRRPRSSHRAPTELSEREFQVLAGIAEGEHSTAIGRELFVAEGTVRTHAKRRYPRSGARERAHAVAIAFRSGLAP</sequence>
<dbReference type="EMBL" id="JAPZVP010000017">
    <property type="protein sequence ID" value="MDA1361892.1"/>
    <property type="molecule type" value="Genomic_DNA"/>
</dbReference>
<evidence type="ECO:0000256" key="3">
    <source>
        <dbReference type="ARBA" id="ARBA00023163"/>
    </source>
</evidence>
<keyword evidence="6" id="KW-1185">Reference proteome</keyword>
<dbReference type="PROSITE" id="PS50043">
    <property type="entry name" value="HTH_LUXR_2"/>
    <property type="match status" value="1"/>
</dbReference>
<evidence type="ECO:0000313" key="5">
    <source>
        <dbReference type="EMBL" id="MDA1361892.1"/>
    </source>
</evidence>
<dbReference type="PANTHER" id="PTHR44688">
    <property type="entry name" value="DNA-BINDING TRANSCRIPTIONAL ACTIVATOR DEVR_DOSR"/>
    <property type="match status" value="1"/>
</dbReference>
<dbReference type="AlphaFoldDB" id="A0A9X3PDT2"/>
<comment type="caution">
    <text evidence="5">The sequence shown here is derived from an EMBL/GenBank/DDBJ whole genome shotgun (WGS) entry which is preliminary data.</text>
</comment>
<proteinExistence type="predicted"/>
<name>A0A9X3PDT2_9ACTN</name>
<dbReference type="RefSeq" id="WP_270111927.1">
    <property type="nucleotide sequence ID" value="NZ_JAPZVP010000017.1"/>
</dbReference>
<keyword evidence="1" id="KW-0805">Transcription regulation</keyword>
<dbReference type="PRINTS" id="PR00038">
    <property type="entry name" value="HTHLUXR"/>
</dbReference>
<protein>
    <submittedName>
        <fullName evidence="5">LuxR C-terminal-related transcriptional regulator</fullName>
    </submittedName>
</protein>
<dbReference type="InterPro" id="IPR000792">
    <property type="entry name" value="Tscrpt_reg_LuxR_C"/>
</dbReference>
<dbReference type="InterPro" id="IPR016032">
    <property type="entry name" value="Sig_transdc_resp-reg_C-effctor"/>
</dbReference>
<dbReference type="GO" id="GO:0003677">
    <property type="term" value="F:DNA binding"/>
    <property type="evidence" value="ECO:0007669"/>
    <property type="project" value="UniProtKB-KW"/>
</dbReference>
<evidence type="ECO:0000313" key="6">
    <source>
        <dbReference type="Proteomes" id="UP001146067"/>
    </source>
</evidence>
<evidence type="ECO:0000256" key="2">
    <source>
        <dbReference type="ARBA" id="ARBA00023125"/>
    </source>
</evidence>
<dbReference type="SUPFAM" id="SSF46894">
    <property type="entry name" value="C-terminal effector domain of the bipartite response regulators"/>
    <property type="match status" value="1"/>
</dbReference>
<dbReference type="Gene3D" id="3.40.50.2300">
    <property type="match status" value="1"/>
</dbReference>
<accession>A0A9X3PDT2</accession>
<dbReference type="Proteomes" id="UP001146067">
    <property type="component" value="Unassembled WGS sequence"/>
</dbReference>
<dbReference type="GO" id="GO:0006355">
    <property type="term" value="P:regulation of DNA-templated transcription"/>
    <property type="evidence" value="ECO:0007669"/>
    <property type="project" value="InterPro"/>
</dbReference>
<reference evidence="5" key="1">
    <citation type="submission" date="2022-12" db="EMBL/GenBank/DDBJ databases">
        <title>Gycomyces niveus sp.nov.,a novel actinomycete isolated from soil in Shouguan.</title>
        <authorList>
            <person name="Yang X."/>
        </authorList>
    </citation>
    <scope>NUCLEOTIDE SEQUENCE</scope>
    <source>
        <strain evidence="5">NEAU-A15</strain>
    </source>
</reference>
<dbReference type="SMART" id="SM00421">
    <property type="entry name" value="HTH_LUXR"/>
    <property type="match status" value="1"/>
</dbReference>
<keyword evidence="3" id="KW-0804">Transcription</keyword>
<keyword evidence="2" id="KW-0238">DNA-binding</keyword>
<organism evidence="5 6">
    <name type="scientific">Glycomyces luteolus</name>
    <dbReference type="NCBI Taxonomy" id="2670330"/>
    <lineage>
        <taxon>Bacteria</taxon>
        <taxon>Bacillati</taxon>
        <taxon>Actinomycetota</taxon>
        <taxon>Actinomycetes</taxon>
        <taxon>Glycomycetales</taxon>
        <taxon>Glycomycetaceae</taxon>
        <taxon>Glycomyces</taxon>
    </lineage>
</organism>
<dbReference type="PANTHER" id="PTHR44688:SF16">
    <property type="entry name" value="DNA-BINDING TRANSCRIPTIONAL ACTIVATOR DEVR_DOSR"/>
    <property type="match status" value="1"/>
</dbReference>
<evidence type="ECO:0000259" key="4">
    <source>
        <dbReference type="PROSITE" id="PS50043"/>
    </source>
</evidence>